<dbReference type="NCBIfam" id="TIGR02227">
    <property type="entry name" value="sigpep_I_bact"/>
    <property type="match status" value="1"/>
</dbReference>
<evidence type="ECO:0000313" key="9">
    <source>
        <dbReference type="Proteomes" id="UP000634476"/>
    </source>
</evidence>
<evidence type="ECO:0000256" key="2">
    <source>
        <dbReference type="ARBA" id="ARBA00009370"/>
    </source>
</evidence>
<dbReference type="InterPro" id="IPR019533">
    <property type="entry name" value="Peptidase_S26"/>
</dbReference>
<evidence type="ECO:0000256" key="6">
    <source>
        <dbReference type="SAM" id="SignalP"/>
    </source>
</evidence>
<feature type="signal peptide" evidence="6">
    <location>
        <begin position="1"/>
        <end position="30"/>
    </location>
</feature>
<dbReference type="PANTHER" id="PTHR43390">
    <property type="entry name" value="SIGNAL PEPTIDASE I"/>
    <property type="match status" value="1"/>
</dbReference>
<dbReference type="PROSITE" id="PS51257">
    <property type="entry name" value="PROKAR_LIPOPROTEIN"/>
    <property type="match status" value="1"/>
</dbReference>
<dbReference type="Proteomes" id="UP000634476">
    <property type="component" value="Unassembled WGS sequence"/>
</dbReference>
<keyword evidence="3 5" id="KW-0645">Protease</keyword>
<dbReference type="EC" id="3.4.21.89" evidence="5"/>
<dbReference type="InterPro" id="IPR000223">
    <property type="entry name" value="Pept_S26A_signal_pept_1"/>
</dbReference>
<dbReference type="CDD" id="cd06530">
    <property type="entry name" value="S26_SPase_I"/>
    <property type="match status" value="1"/>
</dbReference>
<feature type="domain" description="Peptidase S26" evidence="7">
    <location>
        <begin position="41"/>
        <end position="179"/>
    </location>
</feature>
<accession>A0A8J3WSR6</accession>
<evidence type="ECO:0000256" key="4">
    <source>
        <dbReference type="ARBA" id="ARBA00022801"/>
    </source>
</evidence>
<comment type="catalytic activity">
    <reaction evidence="5">
        <text>Cleavage of hydrophobic, N-terminal signal or leader sequences from secreted and periplasmic proteins.</text>
        <dbReference type="EC" id="3.4.21.89"/>
    </reaction>
</comment>
<gene>
    <name evidence="8" type="ORF">Pta02_02300</name>
</gene>
<dbReference type="Pfam" id="PF10502">
    <property type="entry name" value="Peptidase_S26"/>
    <property type="match status" value="1"/>
</dbReference>
<evidence type="ECO:0000259" key="7">
    <source>
        <dbReference type="Pfam" id="PF10502"/>
    </source>
</evidence>
<dbReference type="GO" id="GO:0005886">
    <property type="term" value="C:plasma membrane"/>
    <property type="evidence" value="ECO:0007669"/>
    <property type="project" value="UniProtKB-SubCell"/>
</dbReference>
<dbReference type="Gene3D" id="2.10.109.10">
    <property type="entry name" value="Umud Fragment, subunit A"/>
    <property type="match status" value="1"/>
</dbReference>
<comment type="caution">
    <text evidence="8">The sequence shown here is derived from an EMBL/GenBank/DDBJ whole genome shotgun (WGS) entry which is preliminary data.</text>
</comment>
<keyword evidence="6" id="KW-0732">Signal</keyword>
<dbReference type="GO" id="GO:0006465">
    <property type="term" value="P:signal peptide processing"/>
    <property type="evidence" value="ECO:0007669"/>
    <property type="project" value="InterPro"/>
</dbReference>
<keyword evidence="4 5" id="KW-0378">Hydrolase</keyword>
<dbReference type="PRINTS" id="PR00727">
    <property type="entry name" value="LEADERPTASE"/>
</dbReference>
<dbReference type="SUPFAM" id="SSF51306">
    <property type="entry name" value="LexA/Signal peptidase"/>
    <property type="match status" value="1"/>
</dbReference>
<evidence type="ECO:0000256" key="1">
    <source>
        <dbReference type="ARBA" id="ARBA00004401"/>
    </source>
</evidence>
<name>A0A8J3WSR6_9ACTN</name>
<dbReference type="GO" id="GO:0009003">
    <property type="term" value="F:signal peptidase activity"/>
    <property type="evidence" value="ECO:0007669"/>
    <property type="project" value="UniProtKB-EC"/>
</dbReference>
<proteinExistence type="inferred from homology"/>
<protein>
    <recommendedName>
        <fullName evidence="5">Signal peptidase I</fullName>
        <ecNumber evidence="5">3.4.21.89</ecNumber>
    </recommendedName>
</protein>
<comment type="similarity">
    <text evidence="2 5">Belongs to the peptidase S26 family.</text>
</comment>
<organism evidence="8 9">
    <name type="scientific">Planobispora takensis</name>
    <dbReference type="NCBI Taxonomy" id="1367882"/>
    <lineage>
        <taxon>Bacteria</taxon>
        <taxon>Bacillati</taxon>
        <taxon>Actinomycetota</taxon>
        <taxon>Actinomycetes</taxon>
        <taxon>Streptosporangiales</taxon>
        <taxon>Streptosporangiaceae</taxon>
        <taxon>Planobispora</taxon>
    </lineage>
</organism>
<sequence length="185" mass="19743">MPNNRTMRSRWLPALIVVSFVSALSGCGAAVDRVVSEVIGEETYIVASESMEPTLAKGSRVTVSMVGEGEYEPKYGDVVLFRAPEWERDYSAISRVIGVPGSTVGCCDPAGKLLLNGKPLQEDYVRPDDDPVFPDFSVTVPVGRLWLMGDHRGVALDSRSYQLKPGGGTIPVSGVLGVVEDAGIG</sequence>
<dbReference type="PROSITE" id="PS00501">
    <property type="entry name" value="SPASE_I_1"/>
    <property type="match status" value="1"/>
</dbReference>
<evidence type="ECO:0000256" key="3">
    <source>
        <dbReference type="ARBA" id="ARBA00022670"/>
    </source>
</evidence>
<reference evidence="8" key="1">
    <citation type="submission" date="2021-01" db="EMBL/GenBank/DDBJ databases">
        <title>Whole genome shotgun sequence of Planobispora takensis NBRC 109077.</title>
        <authorList>
            <person name="Komaki H."/>
            <person name="Tamura T."/>
        </authorList>
    </citation>
    <scope>NUCLEOTIDE SEQUENCE</scope>
    <source>
        <strain evidence="8">NBRC 109077</strain>
    </source>
</reference>
<dbReference type="AlphaFoldDB" id="A0A8J3WSR6"/>
<dbReference type="GO" id="GO:0004252">
    <property type="term" value="F:serine-type endopeptidase activity"/>
    <property type="evidence" value="ECO:0007669"/>
    <property type="project" value="InterPro"/>
</dbReference>
<dbReference type="PANTHER" id="PTHR43390:SF1">
    <property type="entry name" value="CHLOROPLAST PROCESSING PEPTIDASE"/>
    <property type="match status" value="1"/>
</dbReference>
<comment type="subcellular location">
    <subcellularLocation>
        <location evidence="1">Cell membrane</location>
        <topology evidence="1">Single-pass type II membrane protein</topology>
    </subcellularLocation>
    <subcellularLocation>
        <location evidence="5">Membrane</location>
        <topology evidence="5">Single-pass type II membrane protein</topology>
    </subcellularLocation>
</comment>
<evidence type="ECO:0000313" key="8">
    <source>
        <dbReference type="EMBL" id="GIH98221.1"/>
    </source>
</evidence>
<keyword evidence="9" id="KW-1185">Reference proteome</keyword>
<feature type="chain" id="PRO_5038701304" description="Signal peptidase I" evidence="6">
    <location>
        <begin position="31"/>
        <end position="185"/>
    </location>
</feature>
<dbReference type="InterPro" id="IPR019756">
    <property type="entry name" value="Pept_S26A_signal_pept_1_Ser-AS"/>
</dbReference>
<dbReference type="EMBL" id="BOOK01000001">
    <property type="protein sequence ID" value="GIH98221.1"/>
    <property type="molecule type" value="Genomic_DNA"/>
</dbReference>
<dbReference type="InterPro" id="IPR036286">
    <property type="entry name" value="LexA/Signal_pep-like_sf"/>
</dbReference>
<evidence type="ECO:0000256" key="5">
    <source>
        <dbReference type="RuleBase" id="RU362042"/>
    </source>
</evidence>